<feature type="region of interest" description="Disordered" evidence="17">
    <location>
        <begin position="649"/>
        <end position="678"/>
    </location>
</feature>
<dbReference type="GO" id="GO:0005739">
    <property type="term" value="C:mitochondrion"/>
    <property type="evidence" value="ECO:0007669"/>
    <property type="project" value="UniProtKB-SubCell"/>
</dbReference>
<comment type="caution">
    <text evidence="21">The sequence shown here is derived from an EMBL/GenBank/DDBJ whole genome shotgun (WGS) entry which is preliminary data.</text>
</comment>
<name>A0AAN7YHK7_9EURO</name>
<comment type="similarity">
    <text evidence="4">Belongs to the misato family.</text>
</comment>
<feature type="transmembrane region" description="Helical" evidence="18">
    <location>
        <begin position="12"/>
        <end position="33"/>
    </location>
</feature>
<gene>
    <name evidence="21" type="ORF">LTR05_004352</name>
</gene>
<dbReference type="PRINTS" id="PR00081">
    <property type="entry name" value="GDHRDH"/>
</dbReference>
<feature type="binding site" evidence="16">
    <location>
        <position position="195"/>
    </location>
    <ligand>
        <name>substrate</name>
    </ligand>
</feature>
<dbReference type="CDD" id="cd05356">
    <property type="entry name" value="17beta-HSD1_like_SDR_c"/>
    <property type="match status" value="1"/>
</dbReference>
<comment type="catalytic activity">
    <reaction evidence="16">
        <text>a very-long-chain (3R)-3-hydroxyacyl-CoA + NADP(+) = a very-long-chain 3-oxoacyl-CoA + NADPH + H(+)</text>
        <dbReference type="Rhea" id="RHEA:48680"/>
        <dbReference type="ChEBI" id="CHEBI:15378"/>
        <dbReference type="ChEBI" id="CHEBI:57783"/>
        <dbReference type="ChEBI" id="CHEBI:58349"/>
        <dbReference type="ChEBI" id="CHEBI:85440"/>
        <dbReference type="ChEBI" id="CHEBI:90725"/>
        <dbReference type="EC" id="1.1.1.330"/>
    </reaction>
</comment>
<dbReference type="InterPro" id="IPR027533">
    <property type="entry name" value="3_ketoreductase_fungal"/>
</dbReference>
<dbReference type="InterPro" id="IPR019605">
    <property type="entry name" value="Misato_II_tubulin-like"/>
</dbReference>
<evidence type="ECO:0000256" key="7">
    <source>
        <dbReference type="ARBA" id="ARBA00022824"/>
    </source>
</evidence>
<dbReference type="SUPFAM" id="SSF51735">
    <property type="entry name" value="NAD(P)-binding Rossmann-fold domains"/>
    <property type="match status" value="1"/>
</dbReference>
<keyword evidence="7 16" id="KW-0256">Endoplasmic reticulum</keyword>
<protein>
    <recommendedName>
        <fullName evidence="16">Very-long-chain 3-oxoacyl-CoA reductase</fullName>
        <ecNumber evidence="16">1.1.1.330</ecNumber>
    </recommendedName>
    <alternativeName>
        <fullName evidence="16">3-ketoacyl-CoA reductase</fullName>
        <shortName evidence="16">3-ketoreductase</shortName>
        <shortName evidence="16">KAR</shortName>
    </alternativeName>
    <alternativeName>
        <fullName evidence="16">Microsomal beta-keto-reductase</fullName>
    </alternativeName>
</protein>
<evidence type="ECO:0000256" key="1">
    <source>
        <dbReference type="ARBA" id="ARBA00003757"/>
    </source>
</evidence>
<evidence type="ECO:0000256" key="12">
    <source>
        <dbReference type="ARBA" id="ARBA00023098"/>
    </source>
</evidence>
<evidence type="ECO:0000256" key="2">
    <source>
        <dbReference type="ARBA" id="ARBA00004173"/>
    </source>
</evidence>
<keyword evidence="10 16" id="KW-1133">Transmembrane helix</keyword>
<keyword evidence="13" id="KW-0496">Mitochondrion</keyword>
<accession>A0AAN7YHK7</accession>
<keyword evidence="11 16" id="KW-0560">Oxidoreductase</keyword>
<keyword evidence="8 16" id="KW-0276">Fatty acid metabolism</keyword>
<dbReference type="AlphaFoldDB" id="A0AAN7YHK7"/>
<dbReference type="EMBL" id="JAVRRJ010000003">
    <property type="protein sequence ID" value="KAK5087181.1"/>
    <property type="molecule type" value="Genomic_DNA"/>
</dbReference>
<comment type="function">
    <text evidence="1">Involved in the partitioning of the mitochondrial organelle and mitochondrial DNA (mtDNA) inheritance.</text>
</comment>
<evidence type="ECO:0000259" key="20">
    <source>
        <dbReference type="Pfam" id="PF14881"/>
    </source>
</evidence>
<dbReference type="Pfam" id="PF14881">
    <property type="entry name" value="Tubulin_3"/>
    <property type="match status" value="1"/>
</dbReference>
<dbReference type="FunFam" id="3.40.50.720:FF:000137">
    <property type="entry name" value="Hydroxysteroid (17-beta) dehydrogenase 3"/>
    <property type="match status" value="1"/>
</dbReference>
<feature type="domain" description="Misato Segment II tubulin-like" evidence="19">
    <location>
        <begin position="334"/>
        <end position="429"/>
    </location>
</feature>
<dbReference type="PANTHER" id="PTHR43086:SF2">
    <property type="entry name" value="HYDROXYSTEROID DEHYDROGENASE-LIKE PROTEIN 1"/>
    <property type="match status" value="1"/>
</dbReference>
<dbReference type="SUPFAM" id="SSF52490">
    <property type="entry name" value="Tubulin nucleotide-binding domain-like"/>
    <property type="match status" value="1"/>
</dbReference>
<evidence type="ECO:0000313" key="21">
    <source>
        <dbReference type="EMBL" id="KAK5087181.1"/>
    </source>
</evidence>
<keyword evidence="14 16" id="KW-0472">Membrane</keyword>
<comment type="similarity">
    <text evidence="16">Belongs to the short-chain dehydrogenases/reductases (SDR) family.</text>
</comment>
<keyword evidence="5 16" id="KW-0444">Lipid biosynthesis</keyword>
<sequence>MAYDLGSLGQQTTLSIALLGIGVFSLASVIYTLTRTLLSTFVLPGKSLSTFGPKGSWAIVTGASDGLGKEFASQLAARGFNLILASRTQSKLDDVAKTIKSKHASTQVETLAIDFSKPTADDYRKFEALLVGRTVAILINNVGQSHSIPVPFAETESQEIENIININCQATLRVTQLVLPQMLPNKKGLILTMGSFGGLIPTPLLATYSGSKAFLQQWSNALASELEDKGITVHFVQAYLITSAMSKIKRASLIVPSERAFVKSALSKIGRRGGSVGYSYSGSPYWSHAVAAFGITYLLGPMNGFLLGINKSMHVDIRKRALRKAERDRQQGKKESYFTYAPNTQPSIIDHDVHFRPGIGSDGRTETYTPRTIIYDLKGGFGTLRQRNVLYDDIPANQQQTPTSAWSENRLTTIKQQPIQQNRYQQDLDAGLPTRQLKSSDVRYWSDFNRVFFHPRSIVQLSEYTLNDSIRPFENWAAGEDLWRDIDRESGGLLDRDVRLFVEECDSLQGFQLYSGVDDAWGGWCSRYVDALRDEFGKKSVWVWALEDDEEQQREKRIARKANAARSMSGMRDLVNGYIGLSSRPENLPGYTRLDKSEWESTGLIAAAVESVTLAMRLRSDTPRTSSMAHFEQVLGASEERNLWQLGVRVDSDDRKQQTTNGQTAASQEKAEDEADAEDTTTFDINFMPNVSSLMPNTLAQGSRRTGRKHIFAQINTSRTSRDQHNDPHPSALSQEELLRRRYNEEAIVESFHVPLGFPRLDAYPAGLFDFPEDQTTGDRRKISLTAGFTTSSKANERILNLRDLVTRHSRAVAVDDREELYNGLTEVAQRYAHGWDSGSESEDD</sequence>
<evidence type="ECO:0000256" key="16">
    <source>
        <dbReference type="HAMAP-Rule" id="MF_03107"/>
    </source>
</evidence>
<dbReference type="PROSITE" id="PS00061">
    <property type="entry name" value="ADH_SHORT"/>
    <property type="match status" value="1"/>
</dbReference>
<evidence type="ECO:0000256" key="6">
    <source>
        <dbReference type="ARBA" id="ARBA00022692"/>
    </source>
</evidence>
<evidence type="ECO:0000256" key="13">
    <source>
        <dbReference type="ARBA" id="ARBA00023128"/>
    </source>
</evidence>
<evidence type="ECO:0000256" key="9">
    <source>
        <dbReference type="ARBA" id="ARBA00022857"/>
    </source>
</evidence>
<feature type="region of interest" description="Disordered" evidence="17">
    <location>
        <begin position="716"/>
        <end position="735"/>
    </location>
</feature>
<evidence type="ECO:0000256" key="11">
    <source>
        <dbReference type="ARBA" id="ARBA00023002"/>
    </source>
</evidence>
<evidence type="ECO:0000256" key="15">
    <source>
        <dbReference type="ARBA" id="ARBA00023160"/>
    </source>
</evidence>
<dbReference type="GO" id="GO:0045703">
    <property type="term" value="F:ketoreductase activity"/>
    <property type="evidence" value="ECO:0007669"/>
    <property type="project" value="UniProtKB-UniRule"/>
</dbReference>
<feature type="active site" description="Proton acceptor" evidence="16">
    <location>
        <position position="208"/>
    </location>
</feature>
<evidence type="ECO:0000256" key="17">
    <source>
        <dbReference type="SAM" id="MobiDB-lite"/>
    </source>
</evidence>
<dbReference type="HAMAP" id="MF_03107">
    <property type="entry name" value="3_ketoreductase"/>
    <property type="match status" value="1"/>
</dbReference>
<dbReference type="InterPro" id="IPR036525">
    <property type="entry name" value="Tubulin/FtsZ_GTPase_sf"/>
</dbReference>
<comment type="pathway">
    <text evidence="3">Lipid metabolism; fatty acid biosynthesis.</text>
</comment>
<feature type="compositionally biased region" description="Polar residues" evidence="17">
    <location>
        <begin position="658"/>
        <end position="667"/>
    </location>
</feature>
<evidence type="ECO:0000256" key="18">
    <source>
        <dbReference type="SAM" id="Phobius"/>
    </source>
</evidence>
<dbReference type="GO" id="GO:0005789">
    <property type="term" value="C:endoplasmic reticulum membrane"/>
    <property type="evidence" value="ECO:0007669"/>
    <property type="project" value="UniProtKB-SubCell"/>
</dbReference>
<evidence type="ECO:0000256" key="3">
    <source>
        <dbReference type="ARBA" id="ARBA00005194"/>
    </source>
</evidence>
<dbReference type="Proteomes" id="UP001309876">
    <property type="component" value="Unassembled WGS sequence"/>
</dbReference>
<dbReference type="InterPro" id="IPR029209">
    <property type="entry name" value="DML1/Misato_tubulin"/>
</dbReference>
<comment type="function">
    <text evidence="16">Component of the microsomal membrane bound fatty acid elongation system, which produces the 26-carbon very long-chain fatty acids (VLCFA) from palmitate. Catalyzes the reduction of the 3-ketoacyl-CoA intermediate that is formed in each cycle of fatty acid elongation. VLCFAs serve as precursors for ceramide and sphingolipids.</text>
</comment>
<keyword evidence="22" id="KW-1185">Reference proteome</keyword>
<evidence type="ECO:0000256" key="10">
    <source>
        <dbReference type="ARBA" id="ARBA00022989"/>
    </source>
</evidence>
<dbReference type="InterPro" id="IPR002347">
    <property type="entry name" value="SDR_fam"/>
</dbReference>
<keyword evidence="15 16" id="KW-0275">Fatty acid biosynthesis</keyword>
<dbReference type="EC" id="1.1.1.330" evidence="16"/>
<dbReference type="Gene3D" id="3.40.50.1440">
    <property type="entry name" value="Tubulin/FtsZ, GTPase domain"/>
    <property type="match status" value="1"/>
</dbReference>
<dbReference type="Pfam" id="PF00106">
    <property type="entry name" value="adh_short"/>
    <property type="match status" value="1"/>
</dbReference>
<evidence type="ECO:0000259" key="19">
    <source>
        <dbReference type="Pfam" id="PF10644"/>
    </source>
</evidence>
<dbReference type="Pfam" id="PF10644">
    <property type="entry name" value="Misat_Tub_SegII"/>
    <property type="match status" value="1"/>
</dbReference>
<dbReference type="GO" id="GO:0141040">
    <property type="term" value="F:very-long-chain 3-oxoacyl-CoA reductase activity"/>
    <property type="evidence" value="ECO:0007669"/>
    <property type="project" value="UniProtKB-EC"/>
</dbReference>
<comment type="subcellular location">
    <subcellularLocation>
        <location evidence="16">Endoplasmic reticulum membrane</location>
        <topology evidence="16">Single-pass membrane protein</topology>
    </subcellularLocation>
    <subcellularLocation>
        <location evidence="2">Mitochondrion</location>
    </subcellularLocation>
</comment>
<evidence type="ECO:0000256" key="5">
    <source>
        <dbReference type="ARBA" id="ARBA00022516"/>
    </source>
</evidence>
<reference evidence="21 22" key="1">
    <citation type="submission" date="2023-08" db="EMBL/GenBank/DDBJ databases">
        <title>Black Yeasts Isolated from many extreme environments.</title>
        <authorList>
            <person name="Coleine C."/>
            <person name="Stajich J.E."/>
            <person name="Selbmann L."/>
        </authorList>
    </citation>
    <scope>NUCLEOTIDE SEQUENCE [LARGE SCALE GENOMIC DNA]</scope>
    <source>
        <strain evidence="21 22">CCFEE 5910</strain>
    </source>
</reference>
<keyword evidence="9 16" id="KW-0521">NADP</keyword>
<proteinExistence type="inferred from homology"/>
<dbReference type="InterPro" id="IPR020904">
    <property type="entry name" value="Sc_DH/Rdtase_CS"/>
</dbReference>
<dbReference type="PANTHER" id="PTHR43086">
    <property type="entry name" value="VERY-LONG-CHAIN 3-OXOOACYL-COA REDUCTASE"/>
    <property type="match status" value="1"/>
</dbReference>
<organism evidence="21 22">
    <name type="scientific">Lithohypha guttulata</name>
    <dbReference type="NCBI Taxonomy" id="1690604"/>
    <lineage>
        <taxon>Eukaryota</taxon>
        <taxon>Fungi</taxon>
        <taxon>Dikarya</taxon>
        <taxon>Ascomycota</taxon>
        <taxon>Pezizomycotina</taxon>
        <taxon>Eurotiomycetes</taxon>
        <taxon>Chaetothyriomycetidae</taxon>
        <taxon>Chaetothyriales</taxon>
        <taxon>Trichomeriaceae</taxon>
        <taxon>Lithohypha</taxon>
    </lineage>
</organism>
<keyword evidence="6 16" id="KW-0812">Transmembrane</keyword>
<dbReference type="GO" id="GO:0030497">
    <property type="term" value="P:fatty acid elongation"/>
    <property type="evidence" value="ECO:0007669"/>
    <property type="project" value="UniProtKB-UniRule"/>
</dbReference>
<evidence type="ECO:0000256" key="8">
    <source>
        <dbReference type="ARBA" id="ARBA00022832"/>
    </source>
</evidence>
<keyword evidence="12 16" id="KW-0443">Lipid metabolism</keyword>
<dbReference type="Gene3D" id="3.40.50.720">
    <property type="entry name" value="NAD(P)-binding Rossmann-like Domain"/>
    <property type="match status" value="1"/>
</dbReference>
<dbReference type="InterPro" id="IPR036291">
    <property type="entry name" value="NAD(P)-bd_dom_sf"/>
</dbReference>
<evidence type="ECO:0000256" key="4">
    <source>
        <dbReference type="ARBA" id="ARBA00008507"/>
    </source>
</evidence>
<evidence type="ECO:0000313" key="22">
    <source>
        <dbReference type="Proteomes" id="UP001309876"/>
    </source>
</evidence>
<feature type="domain" description="DML1/Misato tubulin" evidence="20">
    <location>
        <begin position="436"/>
        <end position="618"/>
    </location>
</feature>
<evidence type="ECO:0000256" key="14">
    <source>
        <dbReference type="ARBA" id="ARBA00023136"/>
    </source>
</evidence>